<evidence type="ECO:0000313" key="2">
    <source>
        <dbReference type="EMBL" id="KAK5862881.1"/>
    </source>
</evidence>
<gene>
    <name evidence="2" type="ORF">PBY51_018233</name>
</gene>
<proteinExistence type="predicted"/>
<evidence type="ECO:0000256" key="1">
    <source>
        <dbReference type="SAM" id="MobiDB-lite"/>
    </source>
</evidence>
<reference evidence="2 3" key="2">
    <citation type="journal article" date="2023" name="Mol. Biol. Evol.">
        <title>Genomics of Secondarily Temperate Adaptation in the Only Non-Antarctic Icefish.</title>
        <authorList>
            <person name="Rivera-Colon A.G."/>
            <person name="Rayamajhi N."/>
            <person name="Minhas B.F."/>
            <person name="Madrigal G."/>
            <person name="Bilyk K.T."/>
            <person name="Yoon V."/>
            <person name="Hune M."/>
            <person name="Gregory S."/>
            <person name="Cheng C.H.C."/>
            <person name="Catchen J.M."/>
        </authorList>
    </citation>
    <scope>NUCLEOTIDE SEQUENCE [LARGE SCALE GENOMIC DNA]</scope>
    <source>
        <strain evidence="2">JMC-PN-2008</strain>
    </source>
</reference>
<reference evidence="2 3" key="1">
    <citation type="journal article" date="2023" name="Genes (Basel)">
        <title>Chromosome-Level Genome Assembly and Circadian Gene Repertoire of the Patagonia Blennie Eleginops maclovinus-The Closest Ancestral Proxy of Antarctic Cryonotothenioids.</title>
        <authorList>
            <person name="Cheng C.C."/>
            <person name="Rivera-Colon A.G."/>
            <person name="Minhas B.F."/>
            <person name="Wilson L."/>
            <person name="Rayamajhi N."/>
            <person name="Vargas-Chacoff L."/>
            <person name="Catchen J.M."/>
        </authorList>
    </citation>
    <scope>NUCLEOTIDE SEQUENCE [LARGE SCALE GENOMIC DNA]</scope>
    <source>
        <strain evidence="2">JMC-PN-2008</strain>
    </source>
</reference>
<accession>A0AAN7XLB4</accession>
<comment type="caution">
    <text evidence="2">The sequence shown here is derived from an EMBL/GenBank/DDBJ whole genome shotgun (WGS) entry which is preliminary data.</text>
</comment>
<protein>
    <submittedName>
        <fullName evidence="2">Uncharacterized protein</fullName>
    </submittedName>
</protein>
<name>A0AAN7XLB4_ELEMC</name>
<organism evidence="2 3">
    <name type="scientific">Eleginops maclovinus</name>
    <name type="common">Patagonian blennie</name>
    <name type="synonym">Eleginus maclovinus</name>
    <dbReference type="NCBI Taxonomy" id="56733"/>
    <lineage>
        <taxon>Eukaryota</taxon>
        <taxon>Metazoa</taxon>
        <taxon>Chordata</taxon>
        <taxon>Craniata</taxon>
        <taxon>Vertebrata</taxon>
        <taxon>Euteleostomi</taxon>
        <taxon>Actinopterygii</taxon>
        <taxon>Neopterygii</taxon>
        <taxon>Teleostei</taxon>
        <taxon>Neoteleostei</taxon>
        <taxon>Acanthomorphata</taxon>
        <taxon>Eupercaria</taxon>
        <taxon>Perciformes</taxon>
        <taxon>Notothenioidei</taxon>
        <taxon>Eleginopidae</taxon>
        <taxon>Eleginops</taxon>
    </lineage>
</organism>
<feature type="region of interest" description="Disordered" evidence="1">
    <location>
        <begin position="41"/>
        <end position="68"/>
    </location>
</feature>
<dbReference type="EMBL" id="JAUZQC010000012">
    <property type="protein sequence ID" value="KAK5862881.1"/>
    <property type="molecule type" value="Genomic_DNA"/>
</dbReference>
<sequence length="68" mass="7201">MALLSYPLSRNMAGGGDVSSDDFSGLDGHILPRKVNTPASVQVERGQIPDQYTGLDCSQAPRINASPK</sequence>
<dbReference type="AlphaFoldDB" id="A0AAN7XLB4"/>
<dbReference type="Proteomes" id="UP001346869">
    <property type="component" value="Unassembled WGS sequence"/>
</dbReference>
<keyword evidence="3" id="KW-1185">Reference proteome</keyword>
<evidence type="ECO:0000313" key="3">
    <source>
        <dbReference type="Proteomes" id="UP001346869"/>
    </source>
</evidence>